<accession>A0ABY4FR69</accession>
<reference evidence="2 3" key="1">
    <citation type="submission" date="2022-04" db="EMBL/GenBank/DDBJ databases">
        <title>Leucobacter sp. isolated from rhizosphere of garlic.</title>
        <authorList>
            <person name="Won M."/>
            <person name="Lee C.-M."/>
            <person name="Woen H.-Y."/>
            <person name="Kwon S.-W."/>
        </authorList>
    </citation>
    <scope>NUCLEOTIDE SEQUENCE [LARGE SCALE GENOMIC DNA]</scope>
    <source>
        <strain evidence="2 3">H21R-40</strain>
    </source>
</reference>
<dbReference type="RefSeq" id="WP_244729897.1">
    <property type="nucleotide sequence ID" value="NZ_CP095045.1"/>
</dbReference>
<feature type="compositionally biased region" description="Polar residues" evidence="1">
    <location>
        <begin position="12"/>
        <end position="26"/>
    </location>
</feature>
<dbReference type="EMBL" id="CP095045">
    <property type="protein sequence ID" value="UOQ58770.1"/>
    <property type="molecule type" value="Genomic_DNA"/>
</dbReference>
<dbReference type="Proteomes" id="UP000831786">
    <property type="component" value="Chromosome"/>
</dbReference>
<evidence type="ECO:0000313" key="3">
    <source>
        <dbReference type="Proteomes" id="UP000831786"/>
    </source>
</evidence>
<sequence>MARAHGRHTHALNVQSAQSQAATWRTNDLRKCAEEIAPRNEETGMLAASSERVSWFRAEADLNRPLLGNDALRVPTPERH</sequence>
<feature type="region of interest" description="Disordered" evidence="1">
    <location>
        <begin position="1"/>
        <end position="26"/>
    </location>
</feature>
<proteinExistence type="predicted"/>
<name>A0ABY4FR69_9MICO</name>
<organism evidence="2 3">
    <name type="scientific">Leucobacter allii</name>
    <dbReference type="NCBI Taxonomy" id="2932247"/>
    <lineage>
        <taxon>Bacteria</taxon>
        <taxon>Bacillati</taxon>
        <taxon>Actinomycetota</taxon>
        <taxon>Actinomycetes</taxon>
        <taxon>Micrococcales</taxon>
        <taxon>Microbacteriaceae</taxon>
        <taxon>Leucobacter</taxon>
    </lineage>
</organism>
<evidence type="ECO:0000256" key="1">
    <source>
        <dbReference type="SAM" id="MobiDB-lite"/>
    </source>
</evidence>
<gene>
    <name evidence="2" type="ORF">MUN78_08120</name>
</gene>
<evidence type="ECO:0000313" key="2">
    <source>
        <dbReference type="EMBL" id="UOQ58770.1"/>
    </source>
</evidence>
<feature type="compositionally biased region" description="Basic residues" evidence="1">
    <location>
        <begin position="1"/>
        <end position="10"/>
    </location>
</feature>
<keyword evidence="3" id="KW-1185">Reference proteome</keyword>
<protein>
    <submittedName>
        <fullName evidence="2">Uncharacterized protein</fullName>
    </submittedName>
</protein>